<proteinExistence type="predicted"/>
<name>A0A3B0RFA1_9ZZZZ</name>
<dbReference type="AlphaFoldDB" id="A0A3B0RFA1"/>
<protein>
    <recommendedName>
        <fullName evidence="1">Mycothiol-dependent maleylpyruvate isomerase metal-binding domain-containing protein</fullName>
    </recommendedName>
</protein>
<dbReference type="NCBIfam" id="TIGR03083">
    <property type="entry name" value="maleylpyruvate isomerase family mycothiol-dependent enzyme"/>
    <property type="match status" value="1"/>
</dbReference>
<dbReference type="InterPro" id="IPR034660">
    <property type="entry name" value="DinB/YfiT-like"/>
</dbReference>
<dbReference type="SUPFAM" id="SSF109854">
    <property type="entry name" value="DinB/YfiT-like putative metalloenzymes"/>
    <property type="match status" value="1"/>
</dbReference>
<reference evidence="2" key="1">
    <citation type="submission" date="2018-06" db="EMBL/GenBank/DDBJ databases">
        <authorList>
            <person name="Zhirakovskaya E."/>
        </authorList>
    </citation>
    <scope>NUCLEOTIDE SEQUENCE</scope>
</reference>
<gene>
    <name evidence="2" type="ORF">MNBD_ACTINO01-1723</name>
</gene>
<evidence type="ECO:0000313" key="2">
    <source>
        <dbReference type="EMBL" id="VAV90622.1"/>
    </source>
</evidence>
<evidence type="ECO:0000259" key="1">
    <source>
        <dbReference type="Pfam" id="PF11716"/>
    </source>
</evidence>
<accession>A0A3B0RFA1</accession>
<dbReference type="EMBL" id="UOEI01000045">
    <property type="protein sequence ID" value="VAV90622.1"/>
    <property type="molecule type" value="Genomic_DNA"/>
</dbReference>
<dbReference type="InterPro" id="IPR024344">
    <property type="entry name" value="MDMPI_metal-binding"/>
</dbReference>
<dbReference type="Gene3D" id="1.20.120.450">
    <property type="entry name" value="dinb family like domain"/>
    <property type="match status" value="1"/>
</dbReference>
<organism evidence="2">
    <name type="scientific">hydrothermal vent metagenome</name>
    <dbReference type="NCBI Taxonomy" id="652676"/>
    <lineage>
        <taxon>unclassified sequences</taxon>
        <taxon>metagenomes</taxon>
        <taxon>ecological metagenomes</taxon>
    </lineage>
</organism>
<feature type="domain" description="Mycothiol-dependent maleylpyruvate isomerase metal-binding" evidence="1">
    <location>
        <begin position="10"/>
        <end position="141"/>
    </location>
</feature>
<dbReference type="InterPro" id="IPR017517">
    <property type="entry name" value="Maleyloyr_isom"/>
</dbReference>
<dbReference type="GO" id="GO:0046872">
    <property type="term" value="F:metal ion binding"/>
    <property type="evidence" value="ECO:0007669"/>
    <property type="project" value="InterPro"/>
</dbReference>
<dbReference type="Pfam" id="PF11716">
    <property type="entry name" value="MDMPI_N"/>
    <property type="match status" value="1"/>
</dbReference>
<sequence length="263" mass="29796">MREILSDLVAEQQQLDQFLQTLRDRQWAISTPADGWTIQDTVSHLAFTEDFAAEVLAEGEKRLKSEKVTDIDAWTDIGVEQGRGRRHQEIIEWWRFGRADVVDALSRMIGTERVHWLYGTMSAQSFASIRLMETWAHGLDIKAAMLGRITPLDKPPDDEDEEEYDDPLADSLRLRHIASLGQRSLPFAFAQAGEEFPETGIRVEVMGPLYAAWRFGPEDTDQVIKGMAGDWCRLVVQRQSADETGLKAVGEYAEKALLIARAY</sequence>